<dbReference type="GO" id="GO:0003727">
    <property type="term" value="F:single-stranded RNA binding"/>
    <property type="evidence" value="ECO:0007669"/>
    <property type="project" value="TreeGrafter"/>
</dbReference>
<evidence type="ECO:0000256" key="4">
    <source>
        <dbReference type="ARBA" id="ARBA00022490"/>
    </source>
</evidence>
<keyword evidence="8" id="KW-0479">Metal-binding</keyword>
<dbReference type="PROSITE" id="PS51789">
    <property type="entry name" value="RLR_CTR"/>
    <property type="match status" value="1"/>
</dbReference>
<reference evidence="24" key="1">
    <citation type="submission" date="2011-08" db="EMBL/GenBank/DDBJ databases">
        <title>The draft genome of Latimeria chalumnae.</title>
        <authorList>
            <person name="Di Palma F."/>
            <person name="Alfoldi J."/>
            <person name="Johnson J."/>
            <person name="Berlin A."/>
            <person name="Gnerre S."/>
            <person name="Jaffe D."/>
            <person name="MacCallum I."/>
            <person name="Young S."/>
            <person name="Walker B.J."/>
            <person name="Lander E."/>
            <person name="Lindblad-Toh K."/>
        </authorList>
    </citation>
    <scope>NUCLEOTIDE SEQUENCE [LARGE SCALE GENOMIC DNA]</scope>
    <source>
        <strain evidence="24">Wild caught</strain>
    </source>
</reference>
<evidence type="ECO:0000313" key="23">
    <source>
        <dbReference type="Ensembl" id="ENSLACP00000000461.1"/>
    </source>
</evidence>
<evidence type="ECO:0000256" key="15">
    <source>
        <dbReference type="ARBA" id="ARBA00022843"/>
    </source>
</evidence>
<feature type="domain" description="RLR CTR" evidence="22">
    <location>
        <begin position="809"/>
        <end position="939"/>
    </location>
</feature>
<keyword evidence="14" id="KW-0067">ATP-binding</keyword>
<dbReference type="InParanoid" id="H2ZSU0"/>
<comment type="subcellular location">
    <subcellularLocation>
        <location evidence="1">Cytoplasm</location>
    </subcellularLocation>
</comment>
<dbReference type="Gene3D" id="1.10.533.10">
    <property type="entry name" value="Death Domain, Fas"/>
    <property type="match status" value="2"/>
</dbReference>
<comment type="similarity">
    <text evidence="2">Belongs to the helicase family. RLR subfamily.</text>
</comment>
<dbReference type="PROSITE" id="PS51194">
    <property type="entry name" value="HELICASE_CTER"/>
    <property type="match status" value="1"/>
</dbReference>
<keyword evidence="17" id="KW-0694">RNA-binding</keyword>
<dbReference type="EMBL" id="AFYH01208319">
    <property type="status" value="NOT_ANNOTATED_CDS"/>
    <property type="molecule type" value="Genomic_DNA"/>
</dbReference>
<dbReference type="InterPro" id="IPR011029">
    <property type="entry name" value="DEATH-like_dom_sf"/>
</dbReference>
<dbReference type="eggNOG" id="KOG0354">
    <property type="taxonomic scope" value="Eukaryota"/>
</dbReference>
<sequence length="944" mass="108346">ISKAEKYLLQIYYRAKCKRQQQSFFTRINLSPLLFVKPDVIEHVLSKEEAGPTSAANFFLEHLLRLESEGWFQGFLDGLGAIGYTGLKEAIEKWDFSEIESLALHRELLKRVEVVFIRNIKPNEVLIHLDSCLLLREREEIQQLTQNKGNIAGAVKLVECLQRSDKKSWPKNLLLALEECNYINLVDLWKPESGNVLYLDLKISNTKGSCARVRAARLYMELEAEDLTRCSEELAIVSIGSLNGGPPLFDNLKLRKYQLELAESAFQGKNTIVCAPTGCGKTRVALAISEHHLKNAPEGVKRKIVFMATKVPVYEQQYGLFKEHFENLGYSVVGFCGEKGMDVPVGMYMEQNNIIVLTPQILVNVLEDATVPSLSMFSMLIFDECHNTVKNHPYNVLMRNYIDAKLNSSQTAPLPQIVGLTASVGVGNSRSVQQAVDHICHLCASLDVNVISTVRENKEELERYVYVPEKSFRLVEKRSADPFKENISIIMLDIEQLAKKLYPIDTLSNIQSRGYGTQKYEQWITVVQQKCRTLEMEDKEKESQICRMLFTYTEQLRKYNDALLINEDARTKDALEYLQKFFADVQDGGFDETEQQLAHKFEDMVPQLLAIAEDESNENPKLVELKFIIEEEYRNNQETRTLLFVQTRSLVDALKKWIEETPTLRFLKPDILIGRGRRENITGMTLPSQKDVLQSFKNNSESKILIATSVADEGIDIAQCNLVLLYEYVGNVIKMIQVRGRGRAKGSKCILVTSKSEQVEKEKMNMLHEKIMDNAIELLQKDNQAYLTSKVMNLQKEEKRLREFKRVIERKKTKKGGSRRLVCGKCKTFACKAEDIKTIKNSHHVVMNDSFEERYATQPHKKPRSFDGIMKKNKLFCKECGYDWGITASYLTIENLPVIKIESFVVINDETPAQQQQHFKSWKDVDFEMEEFVYPTLKSFTFPF</sequence>
<feature type="domain" description="Helicase C-terminal" evidence="21">
    <location>
        <begin position="621"/>
        <end position="787"/>
    </location>
</feature>
<comment type="catalytic activity">
    <reaction evidence="19">
        <text>ATP + H2O = ADP + phosphate + H(+)</text>
        <dbReference type="Rhea" id="RHEA:13065"/>
        <dbReference type="ChEBI" id="CHEBI:15377"/>
        <dbReference type="ChEBI" id="CHEBI:15378"/>
        <dbReference type="ChEBI" id="CHEBI:30616"/>
        <dbReference type="ChEBI" id="CHEBI:43474"/>
        <dbReference type="ChEBI" id="CHEBI:456216"/>
        <dbReference type="EC" id="3.6.4.13"/>
    </reaction>
    <physiologicalReaction direction="left-to-right" evidence="19">
        <dbReference type="Rhea" id="RHEA:13066"/>
    </physiologicalReaction>
</comment>
<evidence type="ECO:0000256" key="16">
    <source>
        <dbReference type="ARBA" id="ARBA00022859"/>
    </source>
</evidence>
<evidence type="ECO:0000256" key="2">
    <source>
        <dbReference type="ARBA" id="ARBA00006866"/>
    </source>
</evidence>
<evidence type="ECO:0000259" key="22">
    <source>
        <dbReference type="PROSITE" id="PS51789"/>
    </source>
</evidence>
<evidence type="ECO:0000256" key="11">
    <source>
        <dbReference type="ARBA" id="ARBA00022801"/>
    </source>
</evidence>
<dbReference type="GO" id="GO:0008270">
    <property type="term" value="F:zinc ion binding"/>
    <property type="evidence" value="ECO:0007669"/>
    <property type="project" value="TreeGrafter"/>
</dbReference>
<proteinExistence type="inferred from homology"/>
<dbReference type="FunFam" id="2.170.150.30:FF:000001">
    <property type="entry name" value="Probable ATP-dependent RNA helicase DDX58"/>
    <property type="match status" value="1"/>
</dbReference>
<dbReference type="Bgee" id="ENSLACG00000000411">
    <property type="expression patterns" value="Expressed in pelvic fin and 6 other cell types or tissues"/>
</dbReference>
<dbReference type="EMBL" id="AFYH01208316">
    <property type="status" value="NOT_ANNOTATED_CDS"/>
    <property type="molecule type" value="Genomic_DNA"/>
</dbReference>
<keyword evidence="24" id="KW-1185">Reference proteome</keyword>
<dbReference type="Proteomes" id="UP000008672">
    <property type="component" value="Unassembled WGS sequence"/>
</dbReference>
<dbReference type="EMBL" id="AFYH01208313">
    <property type="status" value="NOT_ANNOTATED_CDS"/>
    <property type="molecule type" value="Genomic_DNA"/>
</dbReference>
<keyword evidence="11" id="KW-0378">Hydrolase</keyword>
<dbReference type="PANTHER" id="PTHR14074:SF16">
    <property type="entry name" value="ANTIVIRAL INNATE IMMUNE RESPONSE RECEPTOR RIG-I"/>
    <property type="match status" value="1"/>
</dbReference>
<evidence type="ECO:0000256" key="13">
    <source>
        <dbReference type="ARBA" id="ARBA00022833"/>
    </source>
</evidence>
<dbReference type="Pfam" id="PF11648">
    <property type="entry name" value="RIG-I_C-RD"/>
    <property type="match status" value="1"/>
</dbReference>
<reference evidence="23" key="3">
    <citation type="submission" date="2025-09" db="UniProtKB">
        <authorList>
            <consortium name="Ensembl"/>
        </authorList>
    </citation>
    <scope>IDENTIFICATION</scope>
</reference>
<dbReference type="InterPro" id="IPR027417">
    <property type="entry name" value="P-loop_NTPase"/>
</dbReference>
<dbReference type="InterPro" id="IPR051363">
    <property type="entry name" value="RLR_Helicase"/>
</dbReference>
<keyword evidence="18" id="KW-0051">Antiviral defense</keyword>
<dbReference type="InterPro" id="IPR041204">
    <property type="entry name" value="RIG-I-like_C"/>
</dbReference>
<evidence type="ECO:0000256" key="5">
    <source>
        <dbReference type="ARBA" id="ARBA00022499"/>
    </source>
</evidence>
<evidence type="ECO:0000256" key="14">
    <source>
        <dbReference type="ARBA" id="ARBA00022840"/>
    </source>
</evidence>
<dbReference type="STRING" id="7897.ENSLACP00000000461"/>
<evidence type="ECO:0000256" key="8">
    <source>
        <dbReference type="ARBA" id="ARBA00022723"/>
    </source>
</evidence>
<evidence type="ECO:0000256" key="6">
    <source>
        <dbReference type="ARBA" id="ARBA00022553"/>
    </source>
</evidence>
<dbReference type="EMBL" id="AFYH01208315">
    <property type="status" value="NOT_ANNOTATED_CDS"/>
    <property type="molecule type" value="Genomic_DNA"/>
</dbReference>
<evidence type="ECO:0000256" key="1">
    <source>
        <dbReference type="ARBA" id="ARBA00004496"/>
    </source>
</evidence>
<dbReference type="GO" id="GO:0016787">
    <property type="term" value="F:hydrolase activity"/>
    <property type="evidence" value="ECO:0007669"/>
    <property type="project" value="UniProtKB-KW"/>
</dbReference>
<keyword evidence="7" id="KW-0399">Innate immunity</keyword>
<keyword evidence="16" id="KW-0391">Immunity</keyword>
<dbReference type="FunCoup" id="H2ZSU0">
    <property type="interactions" value="222"/>
</dbReference>
<gene>
    <name evidence="23" type="primary">RIGI</name>
</gene>
<dbReference type="InterPro" id="IPR001650">
    <property type="entry name" value="Helicase_C-like"/>
</dbReference>
<dbReference type="Pfam" id="PF16739">
    <property type="entry name" value="CARD_2"/>
    <property type="match status" value="2"/>
</dbReference>
<evidence type="ECO:0000256" key="12">
    <source>
        <dbReference type="ARBA" id="ARBA00022806"/>
    </source>
</evidence>
<dbReference type="GO" id="GO:0005524">
    <property type="term" value="F:ATP binding"/>
    <property type="evidence" value="ECO:0007669"/>
    <property type="project" value="UniProtKB-KW"/>
</dbReference>
<keyword evidence="5" id="KW-1017">Isopeptide bond</keyword>
<evidence type="ECO:0000256" key="9">
    <source>
        <dbReference type="ARBA" id="ARBA00022737"/>
    </source>
</evidence>
<dbReference type="Ensembl" id="ENSLACT00000000463.1">
    <property type="protein sequence ID" value="ENSLACP00000000461.1"/>
    <property type="gene ID" value="ENSLACG00000000411.2"/>
</dbReference>
<evidence type="ECO:0000256" key="19">
    <source>
        <dbReference type="ARBA" id="ARBA00049390"/>
    </source>
</evidence>
<evidence type="ECO:0000313" key="24">
    <source>
        <dbReference type="Proteomes" id="UP000008672"/>
    </source>
</evidence>
<keyword evidence="9" id="KW-0677">Repeat</keyword>
<accession>H2ZSU0</accession>
<dbReference type="PANTHER" id="PTHR14074">
    <property type="entry name" value="HELICASE WITH DEATH DOMAIN-RELATED"/>
    <property type="match status" value="1"/>
</dbReference>
<dbReference type="SMART" id="SM00487">
    <property type="entry name" value="DEXDc"/>
    <property type="match status" value="1"/>
</dbReference>
<dbReference type="InterPro" id="IPR021673">
    <property type="entry name" value="RLR_CTR"/>
</dbReference>
<dbReference type="AlphaFoldDB" id="H2ZSU0"/>
<keyword evidence="6" id="KW-0597">Phosphoprotein</keyword>
<dbReference type="InterPro" id="IPR014001">
    <property type="entry name" value="Helicase_ATP-bd"/>
</dbReference>
<dbReference type="Pfam" id="PF18119">
    <property type="entry name" value="RIG-I_C"/>
    <property type="match status" value="1"/>
</dbReference>
<dbReference type="EMBL" id="AFYH01208318">
    <property type="status" value="NOT_ANNOTATED_CDS"/>
    <property type="molecule type" value="Genomic_DNA"/>
</dbReference>
<evidence type="ECO:0000256" key="3">
    <source>
        <dbReference type="ARBA" id="ARBA00012552"/>
    </source>
</evidence>
<protein>
    <recommendedName>
        <fullName evidence="3">RNA helicase</fullName>
        <ecNumber evidence="3">3.6.4.13</ecNumber>
    </recommendedName>
</protein>
<evidence type="ECO:0000256" key="7">
    <source>
        <dbReference type="ARBA" id="ARBA00022588"/>
    </source>
</evidence>
<dbReference type="EMBL" id="AFYH01208310">
    <property type="status" value="NOT_ANNOTATED_CDS"/>
    <property type="molecule type" value="Genomic_DNA"/>
</dbReference>
<evidence type="ECO:0000256" key="17">
    <source>
        <dbReference type="ARBA" id="ARBA00022884"/>
    </source>
</evidence>
<name>H2ZSU0_LATCH</name>
<dbReference type="Pfam" id="PF00270">
    <property type="entry name" value="DEAD"/>
    <property type="match status" value="1"/>
</dbReference>
<keyword evidence="13" id="KW-0862">Zinc</keyword>
<dbReference type="GO" id="GO:0005737">
    <property type="term" value="C:cytoplasm"/>
    <property type="evidence" value="ECO:0007669"/>
    <property type="project" value="UniProtKB-SubCell"/>
</dbReference>
<dbReference type="Pfam" id="PF00271">
    <property type="entry name" value="Helicase_C"/>
    <property type="match status" value="1"/>
</dbReference>
<dbReference type="InterPro" id="IPR011545">
    <property type="entry name" value="DEAD/DEAH_box_helicase_dom"/>
</dbReference>
<evidence type="ECO:0000259" key="21">
    <source>
        <dbReference type="PROSITE" id="PS51194"/>
    </source>
</evidence>
<dbReference type="CDD" id="cd12090">
    <property type="entry name" value="MDA5_ID"/>
    <property type="match status" value="1"/>
</dbReference>
<dbReference type="SMART" id="SM00490">
    <property type="entry name" value="HELICc"/>
    <property type="match status" value="1"/>
</dbReference>
<evidence type="ECO:0000256" key="18">
    <source>
        <dbReference type="ARBA" id="ARBA00023118"/>
    </source>
</evidence>
<keyword evidence="10" id="KW-0547">Nucleotide-binding</keyword>
<keyword evidence="12" id="KW-0347">Helicase</keyword>
<feature type="domain" description="Helicase ATP-binding" evidence="20">
    <location>
        <begin position="262"/>
        <end position="442"/>
    </location>
</feature>
<dbReference type="SUPFAM" id="SSF52540">
    <property type="entry name" value="P-loop containing nucleoside triphosphate hydrolases"/>
    <property type="match status" value="1"/>
</dbReference>
<keyword evidence="4" id="KW-0963">Cytoplasm</keyword>
<dbReference type="GO" id="GO:0002753">
    <property type="term" value="P:cytoplasmic pattern recognition receptor signaling pathway"/>
    <property type="evidence" value="ECO:0007669"/>
    <property type="project" value="TreeGrafter"/>
</dbReference>
<keyword evidence="15" id="KW-0832">Ubl conjugation</keyword>
<dbReference type="OMA" id="FFANHVP"/>
<dbReference type="CDD" id="cd15805">
    <property type="entry name" value="RIG-I_C"/>
    <property type="match status" value="1"/>
</dbReference>
<dbReference type="InterPro" id="IPR038557">
    <property type="entry name" value="RLR_C_sf"/>
</dbReference>
<dbReference type="GeneTree" id="ENSGT00940000153173"/>
<dbReference type="EMBL" id="AFYH01208317">
    <property type="status" value="NOT_ANNOTATED_CDS"/>
    <property type="molecule type" value="Genomic_DNA"/>
</dbReference>
<dbReference type="EMBL" id="AFYH01208311">
    <property type="status" value="NOT_ANNOTATED_CDS"/>
    <property type="molecule type" value="Genomic_DNA"/>
</dbReference>
<dbReference type="GO" id="GO:0140374">
    <property type="term" value="P:antiviral innate immune response"/>
    <property type="evidence" value="ECO:0007669"/>
    <property type="project" value="TreeGrafter"/>
</dbReference>
<dbReference type="GO" id="GO:0003725">
    <property type="term" value="F:double-stranded RNA binding"/>
    <property type="evidence" value="ECO:0007669"/>
    <property type="project" value="TreeGrafter"/>
</dbReference>
<evidence type="ECO:0000256" key="10">
    <source>
        <dbReference type="ARBA" id="ARBA00022741"/>
    </source>
</evidence>
<dbReference type="Gene3D" id="1.20.1320.30">
    <property type="match status" value="1"/>
</dbReference>
<reference evidence="23" key="2">
    <citation type="submission" date="2025-08" db="UniProtKB">
        <authorList>
            <consortium name="Ensembl"/>
        </authorList>
    </citation>
    <scope>IDENTIFICATION</scope>
</reference>
<dbReference type="InterPro" id="IPR031964">
    <property type="entry name" value="CARD_dom"/>
</dbReference>
<dbReference type="EC" id="3.6.4.13" evidence="3"/>
<dbReference type="EMBL" id="AFYH01208314">
    <property type="status" value="NOT_ANNOTATED_CDS"/>
    <property type="molecule type" value="Genomic_DNA"/>
</dbReference>
<dbReference type="EMBL" id="AFYH01208312">
    <property type="status" value="NOT_ANNOTATED_CDS"/>
    <property type="molecule type" value="Genomic_DNA"/>
</dbReference>
<dbReference type="GO" id="GO:0003724">
    <property type="term" value="F:RNA helicase activity"/>
    <property type="evidence" value="ECO:0007669"/>
    <property type="project" value="UniProtKB-EC"/>
</dbReference>
<dbReference type="Gene3D" id="2.170.150.30">
    <property type="entry name" value="RIG-I-like receptor, C-terminal regulatory domain"/>
    <property type="match status" value="1"/>
</dbReference>
<organism evidence="23 24">
    <name type="scientific">Latimeria chalumnae</name>
    <name type="common">Coelacanth</name>
    <dbReference type="NCBI Taxonomy" id="7897"/>
    <lineage>
        <taxon>Eukaryota</taxon>
        <taxon>Metazoa</taxon>
        <taxon>Chordata</taxon>
        <taxon>Craniata</taxon>
        <taxon>Vertebrata</taxon>
        <taxon>Euteleostomi</taxon>
        <taxon>Coelacanthiformes</taxon>
        <taxon>Coelacanthidae</taxon>
        <taxon>Latimeria</taxon>
    </lineage>
</organism>
<dbReference type="FunFam" id="3.40.50.300:FF:001233">
    <property type="entry name" value="Probable ATP-dependent RNA helicase DDX58"/>
    <property type="match status" value="1"/>
</dbReference>
<dbReference type="PROSITE" id="PS51192">
    <property type="entry name" value="HELICASE_ATP_BIND_1"/>
    <property type="match status" value="1"/>
</dbReference>
<evidence type="ECO:0000259" key="20">
    <source>
        <dbReference type="PROSITE" id="PS51192"/>
    </source>
</evidence>
<dbReference type="Gene3D" id="3.40.50.300">
    <property type="entry name" value="P-loop containing nucleotide triphosphate hydrolases"/>
    <property type="match status" value="2"/>
</dbReference>